<accession>A0A0C2FP04</accession>
<name>A0A0C2FP04_9PEZI</name>
<reference evidence="2 3" key="1">
    <citation type="journal article" date="2014" name="BMC Genomics">
        <title>Comparative genomics of the major fungal agents of human and animal Sporotrichosis: Sporothrix schenckii and Sporothrix brasiliensis.</title>
        <authorList>
            <person name="Teixeira M.M."/>
            <person name="de Almeida L.G."/>
            <person name="Kubitschek-Barreira P."/>
            <person name="Alves F.L."/>
            <person name="Kioshima E.S."/>
            <person name="Abadio A.K."/>
            <person name="Fernandes L."/>
            <person name="Derengowski L.S."/>
            <person name="Ferreira K.S."/>
            <person name="Souza R.C."/>
            <person name="Ruiz J.C."/>
            <person name="de Andrade N.C."/>
            <person name="Paes H.C."/>
            <person name="Nicola A.M."/>
            <person name="Albuquerque P."/>
            <person name="Gerber A.L."/>
            <person name="Martins V.P."/>
            <person name="Peconick L.D."/>
            <person name="Neto A.V."/>
            <person name="Chaucanez C.B."/>
            <person name="Silva P.A."/>
            <person name="Cunha O.L."/>
            <person name="de Oliveira F.F."/>
            <person name="dos Santos T.C."/>
            <person name="Barros A.L."/>
            <person name="Soares M.A."/>
            <person name="de Oliveira L.M."/>
            <person name="Marini M.M."/>
            <person name="Villalobos-Duno H."/>
            <person name="Cunha M.M."/>
            <person name="de Hoog S."/>
            <person name="da Silveira J.F."/>
            <person name="Henrissat B."/>
            <person name="Nino-Vega G.A."/>
            <person name="Cisalpino P.S."/>
            <person name="Mora-Montes H.M."/>
            <person name="Almeida S.R."/>
            <person name="Stajich J.E."/>
            <person name="Lopes-Bezerra L.M."/>
            <person name="Vasconcelos A.T."/>
            <person name="Felipe M.S."/>
        </authorList>
    </citation>
    <scope>NUCLEOTIDE SEQUENCE [LARGE SCALE GENOMIC DNA]</scope>
    <source>
        <strain evidence="2 3">5110</strain>
    </source>
</reference>
<dbReference type="Pfam" id="PF13302">
    <property type="entry name" value="Acetyltransf_3"/>
    <property type="match status" value="1"/>
</dbReference>
<dbReference type="PANTHER" id="PTHR43328:SF1">
    <property type="entry name" value="N-ACETYLTRANSFERASE DOMAIN-CONTAINING PROTEIN"/>
    <property type="match status" value="1"/>
</dbReference>
<dbReference type="InterPro" id="IPR016181">
    <property type="entry name" value="Acyl_CoA_acyltransferase"/>
</dbReference>
<gene>
    <name evidence="2" type="ORF">SPBR_03275</name>
</gene>
<evidence type="ECO:0000259" key="1">
    <source>
        <dbReference type="PROSITE" id="PS51186"/>
    </source>
</evidence>
<dbReference type="RefSeq" id="XP_040620778.1">
    <property type="nucleotide sequence ID" value="XM_040761578.1"/>
</dbReference>
<dbReference type="VEuPathDB" id="FungiDB:SPBR_03275"/>
<dbReference type="PANTHER" id="PTHR43328">
    <property type="entry name" value="ACETYLTRANSFERASE-RELATED"/>
    <property type="match status" value="1"/>
</dbReference>
<keyword evidence="3" id="KW-1185">Reference proteome</keyword>
<dbReference type="GeneID" id="63676499"/>
<dbReference type="OrthoDB" id="630895at2759"/>
<dbReference type="AlphaFoldDB" id="A0A0C2FP04"/>
<comment type="caution">
    <text evidence="2">The sequence shown here is derived from an EMBL/GenBank/DDBJ whole genome shotgun (WGS) entry which is preliminary data.</text>
</comment>
<sequence>MPPADPYLTLGSCVLRPYKTSDIDALVRAANSPRVAQWMRNTFPHPYTRHSAEVWIAVATRWAPVRDLAICTADGDDGDDGEHASGTVMGGIGLKLREDIQHRTMELGYWLGEAYWGCGIATDAVAAFCGWAFATFPLLLRLEAHVFDGNDASARVLEKAGFAFEVRQRQSMEKNGIVMDTLVYVKFRPEGME</sequence>
<dbReference type="HOGENOM" id="CLU_013985_3_4_1"/>
<dbReference type="Gene3D" id="3.40.630.30">
    <property type="match status" value="1"/>
</dbReference>
<dbReference type="InterPro" id="IPR000182">
    <property type="entry name" value="GNAT_dom"/>
</dbReference>
<dbReference type="Proteomes" id="UP000031575">
    <property type="component" value="Unassembled WGS sequence"/>
</dbReference>
<proteinExistence type="predicted"/>
<evidence type="ECO:0000313" key="3">
    <source>
        <dbReference type="Proteomes" id="UP000031575"/>
    </source>
</evidence>
<organism evidence="2 3">
    <name type="scientific">Sporothrix brasiliensis 5110</name>
    <dbReference type="NCBI Taxonomy" id="1398154"/>
    <lineage>
        <taxon>Eukaryota</taxon>
        <taxon>Fungi</taxon>
        <taxon>Dikarya</taxon>
        <taxon>Ascomycota</taxon>
        <taxon>Pezizomycotina</taxon>
        <taxon>Sordariomycetes</taxon>
        <taxon>Sordariomycetidae</taxon>
        <taxon>Ophiostomatales</taxon>
        <taxon>Ophiostomataceae</taxon>
        <taxon>Sporothrix</taxon>
    </lineage>
</organism>
<protein>
    <submittedName>
        <fullName evidence="2">Acetyltransferase</fullName>
    </submittedName>
</protein>
<dbReference type="EMBL" id="AWTV01000006">
    <property type="protein sequence ID" value="KIH92768.1"/>
    <property type="molecule type" value="Genomic_DNA"/>
</dbReference>
<keyword evidence="2" id="KW-0808">Transferase</keyword>
<dbReference type="SUPFAM" id="SSF55729">
    <property type="entry name" value="Acyl-CoA N-acyltransferases (Nat)"/>
    <property type="match status" value="1"/>
</dbReference>
<feature type="domain" description="N-acetyltransferase" evidence="1">
    <location>
        <begin position="13"/>
        <end position="189"/>
    </location>
</feature>
<dbReference type="GO" id="GO:0016747">
    <property type="term" value="F:acyltransferase activity, transferring groups other than amino-acyl groups"/>
    <property type="evidence" value="ECO:0007669"/>
    <property type="project" value="InterPro"/>
</dbReference>
<dbReference type="PROSITE" id="PS51186">
    <property type="entry name" value="GNAT"/>
    <property type="match status" value="1"/>
</dbReference>
<evidence type="ECO:0000313" key="2">
    <source>
        <dbReference type="EMBL" id="KIH92768.1"/>
    </source>
</evidence>